<accession>Q9PBF2</accession>
<proteinExistence type="predicted"/>
<dbReference type="KEGG" id="xfa:XF_2192"/>
<dbReference type="PIR" id="A82589">
    <property type="entry name" value="A82589"/>
</dbReference>
<name>Q9PBF2_XYLFA</name>
<dbReference type="STRING" id="160492.XF_2192"/>
<organism evidence="1 2">
    <name type="scientific">Xylella fastidiosa (strain 9a5c)</name>
    <dbReference type="NCBI Taxonomy" id="160492"/>
    <lineage>
        <taxon>Bacteria</taxon>
        <taxon>Pseudomonadati</taxon>
        <taxon>Pseudomonadota</taxon>
        <taxon>Gammaproteobacteria</taxon>
        <taxon>Lysobacterales</taxon>
        <taxon>Lysobacteraceae</taxon>
        <taxon>Xylella</taxon>
    </lineage>
</organism>
<evidence type="ECO:0000313" key="2">
    <source>
        <dbReference type="Proteomes" id="UP000000812"/>
    </source>
</evidence>
<dbReference type="Proteomes" id="UP000000812">
    <property type="component" value="Chromosome"/>
</dbReference>
<gene>
    <name evidence="1" type="ordered locus">XF_2192</name>
</gene>
<dbReference type="AlphaFoldDB" id="Q9PBF2"/>
<evidence type="ECO:0000313" key="1">
    <source>
        <dbReference type="EMBL" id="AAF84991.1"/>
    </source>
</evidence>
<sequence>MTWELGGTGHTIVTALTLAAGQQVTGPATQMLQNAAVNYIQSLGAREIKDLADTLGSDTARSALQGLLACAGAAGGAAAVVINSLLDRANGAEGASLSPAEKQYRTDLVTSLVAGITTAAGGDAAVSSAAARLETENNAAFIPVILGAVWLADKGITAYQAWQDIKAIRSGKKTLEQVALERGQDYVTSILIGNLAKYGLKAAMIGGRWIAGTAKEIANAEKEALKQIRNNPKGPDLTQKPPGQLIALQQKKRLDDVKSVIGKRSQKDTLVVGGIEVKAVPYDRNVPGGSNKAGHVKVFDSHALTDAQIKDYAQQLTGGVPLKQTSKPGVYAAKLSDGSIVTLRSVSSSDQVTKARWTIDIKDNPALSEITKETVELKFR</sequence>
<dbReference type="eggNOG" id="COG3210">
    <property type="taxonomic scope" value="Bacteria"/>
</dbReference>
<dbReference type="HOGENOM" id="CLU_061810_0_0_6"/>
<dbReference type="EMBL" id="AE003849">
    <property type="protein sequence ID" value="AAF84991.1"/>
    <property type="molecule type" value="Genomic_DNA"/>
</dbReference>
<reference evidence="1 2" key="1">
    <citation type="journal article" date="2000" name="Nature">
        <title>The genome sequence of the plant pathogen Xylella fastidiosa.</title>
        <authorList>
            <person name="Simpson A.J."/>
            <person name="Reinach F.C."/>
            <person name="Arruda P."/>
            <person name="Abreu F.A."/>
            <person name="Acencio M."/>
            <person name="Alvarenga R."/>
            <person name="Alves L.M."/>
            <person name="Araya J.E."/>
            <person name="Baia G.S."/>
            <person name="Baptista C.S."/>
            <person name="Barros M.H."/>
            <person name="Bonaccorsi E.D."/>
            <person name="Bordin S."/>
            <person name="Bove J.M."/>
            <person name="Briones M.R."/>
            <person name="Bueno M.R."/>
            <person name="Camargo A.A."/>
            <person name="Camargo L.E."/>
            <person name="Carraro D.M."/>
            <person name="Carrer H."/>
            <person name="Colauto N.B."/>
            <person name="Colombo C."/>
            <person name="Costa F.F."/>
            <person name="Costa M.C."/>
            <person name="Costa-Neto C.M."/>
            <person name="Coutinho L.L."/>
            <person name="Cristofani M."/>
            <person name="Dias-Neto E."/>
            <person name="Docena C."/>
            <person name="El-Dorry H."/>
            <person name="Facincani A.P."/>
            <person name="Ferreira A.J."/>
            <person name="Ferreira V.C."/>
            <person name="Ferro J.A."/>
            <person name="Fraga J.S."/>
            <person name="Franca S.C."/>
            <person name="Franco M.C."/>
            <person name="Frohme M."/>
            <person name="Furlan L.R."/>
            <person name="Garnier M."/>
            <person name="Goldman G.H."/>
            <person name="Goldman M.H."/>
            <person name="Gomes S.L."/>
            <person name="Gruber A."/>
            <person name="Ho P.L."/>
            <person name="Hoheisel J.D."/>
            <person name="Junqueira M.L."/>
            <person name="Kemper E.L."/>
            <person name="Kitajima J.P."/>
            <person name="Krieger J.E."/>
            <person name="Kuramae E.E."/>
            <person name="Laigret F."/>
            <person name="Lambais M.R."/>
            <person name="Leite L.C."/>
            <person name="Lemos E.G."/>
            <person name="Lemos M.V."/>
            <person name="Lopes S.A."/>
            <person name="Lopes C.R."/>
            <person name="Machado J.A."/>
            <person name="Machado M.A."/>
            <person name="Madeira A.M."/>
            <person name="Madeira H.M."/>
            <person name="Marino C.L."/>
            <person name="Marques M.V."/>
            <person name="Martins E.A."/>
            <person name="Martins E.M."/>
            <person name="Matsukuma A.Y."/>
            <person name="Menck C.F."/>
            <person name="Miracca E.C."/>
            <person name="Miyaki C.Y."/>
            <person name="Monteriro-Vitorello C.B."/>
            <person name="Moon D.H."/>
            <person name="Nagai M.A."/>
            <person name="Nascimento A.L."/>
            <person name="Netto L.E."/>
            <person name="Nhani A.Jr."/>
            <person name="Nobrega F.G."/>
            <person name="Nunes L.R."/>
            <person name="Oliveira M.A."/>
            <person name="de Oliveira M.C."/>
            <person name="de Oliveira R.C."/>
            <person name="Palmieri D.A."/>
            <person name="Paris A."/>
            <person name="Peixoto B.R."/>
            <person name="Pereira G.A."/>
            <person name="Pereira H.A.Jr."/>
            <person name="Pesquero J.B."/>
            <person name="Quaggio R.B."/>
            <person name="Roberto P.G."/>
            <person name="Rodrigues V."/>
            <person name="de M Rosa A.J."/>
            <person name="de Rosa V.E.Jr."/>
            <person name="de Sa R.G."/>
            <person name="Santelli R.V."/>
            <person name="Sawasaki H.E."/>
            <person name="da Silva A.C."/>
            <person name="da Silva A.M."/>
            <person name="da Silva F.R."/>
            <person name="da Silva W.A.Jr."/>
            <person name="da Silveira J.F."/>
            <person name="Silvestri M.L."/>
            <person name="Siqueira W.J."/>
            <person name="de Souza A.A."/>
            <person name="de Souza A.P."/>
            <person name="Terenzi M.F."/>
            <person name="Truffi D."/>
            <person name="Tsai S.M."/>
            <person name="Tsuhako M.H."/>
            <person name="Vallada H."/>
            <person name="Van Sluys M.A."/>
            <person name="Verjovski-Almeida S."/>
            <person name="Vettore A.L."/>
            <person name="Zago M.A."/>
            <person name="Zatz M."/>
            <person name="Meidanis J."/>
            <person name="Setubal J.C."/>
        </authorList>
    </citation>
    <scope>NUCLEOTIDE SEQUENCE [LARGE SCALE GENOMIC DNA]</scope>
    <source>
        <strain evidence="1 2">9a5c</strain>
    </source>
</reference>
<protein>
    <submittedName>
        <fullName evidence="1">Uncharacterized protein</fullName>
    </submittedName>
</protein>